<reference evidence="3 4" key="1">
    <citation type="submission" date="2016-05" db="EMBL/GenBank/DDBJ databases">
        <title>Pathogenic, phenotypic and molecular characterisation of Xanthomonas nasturtii sp. nov. and Xanthomonas floridensis sp. nov., new species of Xanthomonas associated with watercress production in Florida.</title>
        <authorList>
            <person name="Vicente J.G."/>
            <person name="Rothwell S."/>
            <person name="Holub E.B."/>
            <person name="Studholme D.J."/>
        </authorList>
    </citation>
    <scope>NUCLEOTIDE SEQUENCE [LARGE SCALE GENOMIC DNA]</scope>
    <source>
        <strain evidence="3 4">WHRI 8848</strain>
    </source>
</reference>
<protein>
    <submittedName>
        <fullName evidence="2">DUF4381 domain-containing protein</fullName>
    </submittedName>
</protein>
<reference evidence="2 5" key="2">
    <citation type="submission" date="2023-12" db="EMBL/GenBank/DDBJ databases">
        <title>Genome sequencing of Xanthomonas floridensis.</title>
        <authorList>
            <person name="Greer S."/>
            <person name="Harrison J."/>
            <person name="Grant M."/>
            <person name="Vicente J."/>
            <person name="Studholme D."/>
        </authorList>
    </citation>
    <scope>NUCLEOTIDE SEQUENCE [LARGE SCALE GENOMIC DNA]</scope>
    <source>
        <strain evidence="2 5">WHRI 8848</strain>
    </source>
</reference>
<dbReference type="EMBL" id="JAYFSO010000003">
    <property type="protein sequence ID" value="MEA5123024.1"/>
    <property type="molecule type" value="Genomic_DNA"/>
</dbReference>
<sequence>MAPQSLSLRDVHLPPSPGWWPLAPGWWLVIAVVALVVAGAWFWWWRRRRQQRRWLAAFDAELQRAATPAQRLAALSALLRRAARTVDANADRLQGEAWLQFLDGRKSKAQAFSQGPGRAVLEGGFQRTPAVADIEAVQVLVRQRFLALMRGRR</sequence>
<organism evidence="3 4">
    <name type="scientific">Xanthomonas floridensis</name>
    <dbReference type="NCBI Taxonomy" id="1843580"/>
    <lineage>
        <taxon>Bacteria</taxon>
        <taxon>Pseudomonadati</taxon>
        <taxon>Pseudomonadota</taxon>
        <taxon>Gammaproteobacteria</taxon>
        <taxon>Lysobacterales</taxon>
        <taxon>Lysobacteraceae</taxon>
        <taxon>Xanthomonas</taxon>
    </lineage>
</organism>
<dbReference type="RefSeq" id="WP_064510562.1">
    <property type="nucleotide sequence ID" value="NZ_JAYFSN010000002.1"/>
</dbReference>
<proteinExistence type="predicted"/>
<keyword evidence="1" id="KW-0472">Membrane</keyword>
<feature type="transmembrane region" description="Helical" evidence="1">
    <location>
        <begin position="25"/>
        <end position="45"/>
    </location>
</feature>
<name>A0A1A9M775_9XANT</name>
<keyword evidence="1" id="KW-1133">Transmembrane helix</keyword>
<keyword evidence="5" id="KW-1185">Reference proteome</keyword>
<evidence type="ECO:0000313" key="5">
    <source>
        <dbReference type="Proteomes" id="UP001303614"/>
    </source>
</evidence>
<dbReference type="Proteomes" id="UP000077659">
    <property type="component" value="Unassembled WGS sequence"/>
</dbReference>
<dbReference type="Pfam" id="PF14316">
    <property type="entry name" value="DUF4381"/>
    <property type="match status" value="1"/>
</dbReference>
<dbReference type="STRING" id="1843580.A7D17_06340"/>
<evidence type="ECO:0000313" key="3">
    <source>
        <dbReference type="EMBL" id="OAG66068.1"/>
    </source>
</evidence>
<dbReference type="Proteomes" id="UP001303614">
    <property type="component" value="Unassembled WGS sequence"/>
</dbReference>
<dbReference type="InterPro" id="IPR025489">
    <property type="entry name" value="DUF4381"/>
</dbReference>
<dbReference type="OrthoDB" id="283083at2"/>
<dbReference type="EMBL" id="LXNG01000045">
    <property type="protein sequence ID" value="OAG66068.1"/>
    <property type="molecule type" value="Genomic_DNA"/>
</dbReference>
<dbReference type="AlphaFoldDB" id="A0A1A9M775"/>
<evidence type="ECO:0000256" key="1">
    <source>
        <dbReference type="SAM" id="Phobius"/>
    </source>
</evidence>
<gene>
    <name evidence="3" type="ORF">A7D17_06340</name>
    <name evidence="2" type="ORF">VB146_03880</name>
</gene>
<evidence type="ECO:0000313" key="4">
    <source>
        <dbReference type="Proteomes" id="UP000077659"/>
    </source>
</evidence>
<keyword evidence="1" id="KW-0812">Transmembrane</keyword>
<evidence type="ECO:0000313" key="2">
    <source>
        <dbReference type="EMBL" id="MEA5123024.1"/>
    </source>
</evidence>
<comment type="caution">
    <text evidence="3">The sequence shown here is derived from an EMBL/GenBank/DDBJ whole genome shotgun (WGS) entry which is preliminary data.</text>
</comment>
<accession>A0A1A9M775</accession>